<dbReference type="InterPro" id="IPR016049">
    <property type="entry name" value="RNA_pol_Rpc34-like"/>
</dbReference>
<dbReference type="AlphaFoldDB" id="A0A9W8EFP1"/>
<dbReference type="PIRSF" id="PIRSF028763">
    <property type="entry name" value="RNA_pol_Rpc34"/>
    <property type="match status" value="1"/>
</dbReference>
<dbReference type="Gene3D" id="1.10.10.10">
    <property type="entry name" value="Winged helix-like DNA-binding domain superfamily/Winged helix DNA-binding domain"/>
    <property type="match status" value="2"/>
</dbReference>
<name>A0A9W8EFP1_9FUNG</name>
<dbReference type="InterPro" id="IPR007832">
    <property type="entry name" value="RNA_pol_Rpc34"/>
</dbReference>
<evidence type="ECO:0000313" key="7">
    <source>
        <dbReference type="EMBL" id="KAJ2004649.1"/>
    </source>
</evidence>
<keyword evidence="5 6" id="KW-0539">Nucleus</keyword>
<dbReference type="GO" id="GO:0005654">
    <property type="term" value="C:nucleoplasm"/>
    <property type="evidence" value="ECO:0007669"/>
    <property type="project" value="UniProtKB-ARBA"/>
</dbReference>
<dbReference type="SUPFAM" id="SSF46785">
    <property type="entry name" value="Winged helix' DNA-binding domain"/>
    <property type="match status" value="2"/>
</dbReference>
<proteinExistence type="inferred from homology"/>
<comment type="similarity">
    <text evidence="2 6">Belongs to the eukaryotic RPC34/RPC39 RNA polymerase subunit family.</text>
</comment>
<comment type="function">
    <text evidence="6">DNA-dependent RNA polymerase catalyzes the transcription of DNA into RNA using the four ribonucleoside triphosphates as substrates. Specific peripheric component of RNA polymerase III which synthesizes small RNAs, such as 5S rRNA and tRNAs.</text>
</comment>
<keyword evidence="8" id="KW-1185">Reference proteome</keyword>
<evidence type="ECO:0000256" key="6">
    <source>
        <dbReference type="PIRNR" id="PIRNR028763"/>
    </source>
</evidence>
<dbReference type="InterPro" id="IPR036390">
    <property type="entry name" value="WH_DNA-bd_sf"/>
</dbReference>
<comment type="subcellular location">
    <subcellularLocation>
        <location evidence="1 6">Nucleus</location>
    </subcellularLocation>
</comment>
<dbReference type="FunFam" id="1.10.10.10:FF:000116">
    <property type="entry name" value="DNA-directed RNA polymerase III subunit RPC6"/>
    <property type="match status" value="1"/>
</dbReference>
<organism evidence="7 8">
    <name type="scientific">Coemansia thaxteri</name>
    <dbReference type="NCBI Taxonomy" id="2663907"/>
    <lineage>
        <taxon>Eukaryota</taxon>
        <taxon>Fungi</taxon>
        <taxon>Fungi incertae sedis</taxon>
        <taxon>Zoopagomycota</taxon>
        <taxon>Kickxellomycotina</taxon>
        <taxon>Kickxellomycetes</taxon>
        <taxon>Kickxellales</taxon>
        <taxon>Kickxellaceae</taxon>
        <taxon>Coemansia</taxon>
    </lineage>
</organism>
<dbReference type="PANTHER" id="PTHR12780">
    <property type="entry name" value="RNA POLYMERASE III DNA DIRECTED , 39KD SUBUNIT-RELATED"/>
    <property type="match status" value="1"/>
</dbReference>
<evidence type="ECO:0000256" key="2">
    <source>
        <dbReference type="ARBA" id="ARBA00011038"/>
    </source>
</evidence>
<dbReference type="GO" id="GO:0005666">
    <property type="term" value="C:RNA polymerase III complex"/>
    <property type="evidence" value="ECO:0007669"/>
    <property type="project" value="UniProtKB-UniRule"/>
</dbReference>
<dbReference type="Proteomes" id="UP001150907">
    <property type="component" value="Unassembled WGS sequence"/>
</dbReference>
<dbReference type="InterPro" id="IPR036388">
    <property type="entry name" value="WH-like_DNA-bd_sf"/>
</dbReference>
<evidence type="ECO:0000256" key="1">
    <source>
        <dbReference type="ARBA" id="ARBA00004123"/>
    </source>
</evidence>
<dbReference type="GO" id="GO:0005737">
    <property type="term" value="C:cytoplasm"/>
    <property type="evidence" value="ECO:0007669"/>
    <property type="project" value="UniProtKB-ARBA"/>
</dbReference>
<dbReference type="GO" id="GO:0006383">
    <property type="term" value="P:transcription by RNA polymerase III"/>
    <property type="evidence" value="ECO:0007669"/>
    <property type="project" value="UniProtKB-UniRule"/>
</dbReference>
<gene>
    <name evidence="7" type="primary">RPC34</name>
    <name evidence="7" type="ORF">H4R26_002386</name>
</gene>
<sequence>MAALENAIYELTLKHPGGLTPEEIREAMPEHALETIVNVANRLLQSERLELIEIRGRHLFRGVSARDIERLAGLTTDEKLVYKHIENSASDGIWVRTLKQKTNLAPTIITRSLKVLEQRALIKSIKSVKHPTRKLYMLIDISPSSDITGGPWYTDQEMDTDFINQLAHQCYTYIYAHSYPRHKQRSVYSANHTGYPKSSQIKRFIVENRITNVSLSLENIEELLTMLVYDGKIERIAPAFEMDVGGARGAGGGAKPQTDWMYRAVRNSSKDSPFTDIPCGRCPVYDRCSDTGTITPAKCDYFKKWLSF</sequence>
<protein>
    <recommendedName>
        <fullName evidence="6">DNA-directed RNA polymerase III subunit RPC6</fullName>
        <shortName evidence="6">RNA polymerase III subunit C6</shortName>
    </recommendedName>
</protein>
<dbReference type="OrthoDB" id="613763at2759"/>
<comment type="caution">
    <text evidence="7">The sequence shown here is derived from an EMBL/GenBank/DDBJ whole genome shotgun (WGS) entry which is preliminary data.</text>
</comment>
<evidence type="ECO:0000256" key="4">
    <source>
        <dbReference type="ARBA" id="ARBA00023163"/>
    </source>
</evidence>
<dbReference type="EMBL" id="JANBQF010000142">
    <property type="protein sequence ID" value="KAJ2004649.1"/>
    <property type="molecule type" value="Genomic_DNA"/>
</dbReference>
<evidence type="ECO:0000256" key="5">
    <source>
        <dbReference type="ARBA" id="ARBA00023242"/>
    </source>
</evidence>
<dbReference type="Pfam" id="PF05158">
    <property type="entry name" value="RNA_pol_Rpc34"/>
    <property type="match status" value="1"/>
</dbReference>
<evidence type="ECO:0000313" key="8">
    <source>
        <dbReference type="Proteomes" id="UP001150907"/>
    </source>
</evidence>
<keyword evidence="3 6" id="KW-0240">DNA-directed RNA polymerase</keyword>
<evidence type="ECO:0000256" key="3">
    <source>
        <dbReference type="ARBA" id="ARBA00022478"/>
    </source>
</evidence>
<accession>A0A9W8EFP1</accession>
<keyword evidence="4 6" id="KW-0804">Transcription</keyword>
<reference evidence="7" key="1">
    <citation type="submission" date="2022-07" db="EMBL/GenBank/DDBJ databases">
        <title>Phylogenomic reconstructions and comparative analyses of Kickxellomycotina fungi.</title>
        <authorList>
            <person name="Reynolds N.K."/>
            <person name="Stajich J.E."/>
            <person name="Barry K."/>
            <person name="Grigoriev I.V."/>
            <person name="Crous P."/>
            <person name="Smith M.E."/>
        </authorList>
    </citation>
    <scope>NUCLEOTIDE SEQUENCE</scope>
    <source>
        <strain evidence="7">IMI 214461</strain>
    </source>
</reference>